<organism evidence="2 3">
    <name type="scientific">Flavobacterium turcicum</name>
    <dbReference type="NCBI Taxonomy" id="2764718"/>
    <lineage>
        <taxon>Bacteria</taxon>
        <taxon>Pseudomonadati</taxon>
        <taxon>Bacteroidota</taxon>
        <taxon>Flavobacteriia</taxon>
        <taxon>Flavobacteriales</taxon>
        <taxon>Flavobacteriaceae</taxon>
        <taxon>Flavobacterium</taxon>
    </lineage>
</organism>
<evidence type="ECO:0000313" key="2">
    <source>
        <dbReference type="EMBL" id="MBC5863240.1"/>
    </source>
</evidence>
<comment type="caution">
    <text evidence="2">The sequence shown here is derived from an EMBL/GenBank/DDBJ whole genome shotgun (WGS) entry which is preliminary data.</text>
</comment>
<dbReference type="Proteomes" id="UP000621670">
    <property type="component" value="Unassembled WGS sequence"/>
</dbReference>
<name>A0ABR7JFH1_9FLAO</name>
<dbReference type="InterPro" id="IPR049804">
    <property type="entry name" value="Choice_anch_L"/>
</dbReference>
<dbReference type="NCBIfam" id="NF038133">
    <property type="entry name" value="choice_anch_L"/>
    <property type="match status" value="1"/>
</dbReference>
<accession>A0ABR7JFH1</accession>
<dbReference type="EMBL" id="JACRUM010000003">
    <property type="protein sequence ID" value="MBC5863240.1"/>
    <property type="molecule type" value="Genomic_DNA"/>
</dbReference>
<sequence>MKNPVFKFTLYTLIACASWFSKAQAIRVDDTFTANQLVQNVLTNSSCIATQNANATGDDFSGSKKSYAYFNANGSNFPFKEGVILSTSSSQNAAGPYTNSEGEGDLRWLGDRDLQIALGRNNTINATVLEFDFTALTNTISFNYLFASNEYQLYFPCEFSDGFAFLIKEVGSTEPYRNIATIPNTTIPVSSTNIRPFTPAFNNGIISKPSCEAMNQQFFAGFNTTSSPINYSAQTAILNAKTTVVAGRNYHIKLVIADDSNELFDSAVFIEAGSFQPQIDLGPEQTVCNGESIVLDTGFSDLRYQYQWFKDGTTVPIAGANNPTFQATDAGEYTAKVTLNGSGITACVATGNTKISYKPALRTTLMQCGDSGNQAFFDLSSATNDLRISESSIMTFYETFADYQQKRNPITNLKNYYSSTTTIHARISSPQGSCQDYAAVQLTVLALDSNLPTIILCDNDAIQDSIMTFDPEKVLSPKISPSTVVATSKLTYYYNQEDAAMKRNQLNNNFTTTTNPQILYVRVENNANCSGIYQIAVAIQPYTNASINLIETIMVSDFSNNNTAIINTIPTGNYEYSIDGIAFQSSSTFSSLSAGKYVAYVRDIENCTIDSRQFLVLDYPKFFTPNGDGFNDTWFIKNLDLYPKANLSIFDRYGKLLREVSGINATWNGIYNGQLLPATDYWFRLVLDQDNIIKGHFSLKR</sequence>
<evidence type="ECO:0000313" key="3">
    <source>
        <dbReference type="Proteomes" id="UP000621670"/>
    </source>
</evidence>
<evidence type="ECO:0000256" key="1">
    <source>
        <dbReference type="SAM" id="SignalP"/>
    </source>
</evidence>
<dbReference type="InterPro" id="IPR013783">
    <property type="entry name" value="Ig-like_fold"/>
</dbReference>
<dbReference type="Gene3D" id="2.60.40.10">
    <property type="entry name" value="Immunoglobulins"/>
    <property type="match status" value="1"/>
</dbReference>
<proteinExistence type="predicted"/>
<keyword evidence="3" id="KW-1185">Reference proteome</keyword>
<feature type="signal peptide" evidence="1">
    <location>
        <begin position="1"/>
        <end position="25"/>
    </location>
</feature>
<dbReference type="RefSeq" id="WP_166135027.1">
    <property type="nucleotide sequence ID" value="NZ_JAAOBY010000003.1"/>
</dbReference>
<dbReference type="NCBIfam" id="TIGR04131">
    <property type="entry name" value="Bac_Flav_CTERM"/>
    <property type="match status" value="1"/>
</dbReference>
<gene>
    <name evidence="2" type="ORF">H8R26_07370</name>
</gene>
<reference evidence="2 3" key="1">
    <citation type="submission" date="2020-08" db="EMBL/GenBank/DDBJ databases">
        <title>Description of novel Flavobacterium F-400 isolate.</title>
        <authorList>
            <person name="Saticioglu I."/>
            <person name="Duman M."/>
            <person name="Altun S."/>
        </authorList>
    </citation>
    <scope>NUCLEOTIDE SEQUENCE [LARGE SCALE GENOMIC DNA]</scope>
    <source>
        <strain evidence="2 3">F-400</strain>
    </source>
</reference>
<keyword evidence="1" id="KW-0732">Signal</keyword>
<protein>
    <submittedName>
        <fullName evidence="2">T9SS type B sorting domain-containing protein</fullName>
    </submittedName>
</protein>
<dbReference type="InterPro" id="IPR026341">
    <property type="entry name" value="T9SS_type_B"/>
</dbReference>
<feature type="chain" id="PRO_5045088594" evidence="1">
    <location>
        <begin position="26"/>
        <end position="701"/>
    </location>
</feature>
<dbReference type="Pfam" id="PF13585">
    <property type="entry name" value="CHU_C"/>
    <property type="match status" value="1"/>
</dbReference>